<protein>
    <submittedName>
        <fullName evidence="2">Uncharacterized protein</fullName>
    </submittedName>
</protein>
<evidence type="ECO:0000313" key="2">
    <source>
        <dbReference type="EnsemblPlants" id="OMERI12G05140.1"/>
    </source>
</evidence>
<accession>A0A0E0FAX7</accession>
<reference evidence="2" key="1">
    <citation type="submission" date="2015-04" db="UniProtKB">
        <authorList>
            <consortium name="EnsemblPlants"/>
        </authorList>
    </citation>
    <scope>IDENTIFICATION</scope>
</reference>
<reference evidence="2" key="2">
    <citation type="submission" date="2018-05" db="EMBL/GenBank/DDBJ databases">
        <title>OmerRS3 (Oryza meridionalis Reference Sequence Version 3).</title>
        <authorList>
            <person name="Zhang J."/>
            <person name="Kudrna D."/>
            <person name="Lee S."/>
            <person name="Talag J."/>
            <person name="Welchert J."/>
            <person name="Wing R.A."/>
        </authorList>
    </citation>
    <scope>NUCLEOTIDE SEQUENCE [LARGE SCALE GENOMIC DNA]</scope>
    <source>
        <strain evidence="2">cv. OR44</strain>
    </source>
</reference>
<dbReference type="AlphaFoldDB" id="A0A0E0FAX7"/>
<feature type="region of interest" description="Disordered" evidence="1">
    <location>
        <begin position="36"/>
        <end position="67"/>
    </location>
</feature>
<dbReference type="HOGENOM" id="CLU_2816734_0_0_1"/>
<organism evidence="2">
    <name type="scientific">Oryza meridionalis</name>
    <dbReference type="NCBI Taxonomy" id="40149"/>
    <lineage>
        <taxon>Eukaryota</taxon>
        <taxon>Viridiplantae</taxon>
        <taxon>Streptophyta</taxon>
        <taxon>Embryophyta</taxon>
        <taxon>Tracheophyta</taxon>
        <taxon>Spermatophyta</taxon>
        <taxon>Magnoliopsida</taxon>
        <taxon>Liliopsida</taxon>
        <taxon>Poales</taxon>
        <taxon>Poaceae</taxon>
        <taxon>BOP clade</taxon>
        <taxon>Oryzoideae</taxon>
        <taxon>Oryzeae</taxon>
        <taxon>Oryzinae</taxon>
        <taxon>Oryza</taxon>
    </lineage>
</organism>
<keyword evidence="3" id="KW-1185">Reference proteome</keyword>
<evidence type="ECO:0000256" key="1">
    <source>
        <dbReference type="SAM" id="MobiDB-lite"/>
    </source>
</evidence>
<sequence>MEIRRKATTRGAVRTKQRWLAVGDARKCSTRASRRPVVLGSLNGDGGSTVLPPLPPTSSSGRGASQC</sequence>
<name>A0A0E0FAX7_9ORYZ</name>
<proteinExistence type="predicted"/>
<dbReference type="Gramene" id="OMERI12G05140.1">
    <property type="protein sequence ID" value="OMERI12G05140.1"/>
    <property type="gene ID" value="OMERI12G05140"/>
</dbReference>
<dbReference type="Proteomes" id="UP000008021">
    <property type="component" value="Chromosome 12"/>
</dbReference>
<evidence type="ECO:0000313" key="3">
    <source>
        <dbReference type="Proteomes" id="UP000008021"/>
    </source>
</evidence>
<feature type="compositionally biased region" description="Low complexity" evidence="1">
    <location>
        <begin position="57"/>
        <end position="67"/>
    </location>
</feature>
<dbReference type="EnsemblPlants" id="OMERI12G05140.1">
    <property type="protein sequence ID" value="OMERI12G05140.1"/>
    <property type="gene ID" value="OMERI12G05140"/>
</dbReference>